<feature type="domain" description="MADS-box" evidence="8">
    <location>
        <begin position="1"/>
        <end position="62"/>
    </location>
</feature>
<sequence length="669" mass="70541">MGRRKIEIKAIKDDRNRSVTFLKRKGGLFKKAHELSVLCSVDVAVVIFSSNHKKLYEYSSTDLHNMLTQKQYHNGPIEHKGPSDFNGGNDDDDDDDDNGTPPKRDSTEPQMMVAHFSAPYQQMRHTPSASPPIPNGVFQPVHRTHTPQPVGSRPGSRNDIRRVGPPMPGAPNGSAYYIAAPPMYTMTNGPPPMGQPMGQPVAAGPYPYQASHGHPHQFIEDQRRTPMSYHDGLAPPPPPQGPSPAPQHAVPVMSRATASPQPPNALLQPHIVPVSQPMAIPVSQSMAHVSPSPPHAQMLVPPSQPQPQAVSHTSPQPSFAQPQAMNVDSQLPPPPPPPASNRMEAPQKPGLDTNFAKKVLPPRRAVQQSNSIFTPVDDKRSVLAQHLDVFNTTTAAAAAAAATTAGEKKDEAHRRSQSVEEAKSITSQSPPDAQKPVLAVKTTSRPSVPETTFTPPSRSNSMNSVKVTTPGGGALRPRLKVQIPDETPEPGSGAGAGVAAAPAEGNSPRTATGTHAPPLKRNASDSHSALVLPPPSPSATTLLSAGASGPPNPFARPPPPTQNGGSNSVKVDTPGGLPLPSRYISSEYLPSPSSFWPTAGGDAWSVRDSNTLPSPLNFATPVVGAGPSFLRDEPSVPGLGKRKSPEAGTGSVLGGGTEAAPEMKRVKVE</sequence>
<feature type="region of interest" description="Disordered" evidence="7">
    <location>
        <begin position="122"/>
        <end position="168"/>
    </location>
</feature>
<gene>
    <name evidence="9" type="ORF">TD95_004708</name>
</gene>
<feature type="compositionally biased region" description="Pro residues" evidence="7">
    <location>
        <begin position="234"/>
        <end position="245"/>
    </location>
</feature>
<evidence type="ECO:0000313" key="9">
    <source>
        <dbReference type="EMBL" id="KKA30877.1"/>
    </source>
</evidence>
<dbReference type="AlphaFoldDB" id="A0A0F4ZK21"/>
<keyword evidence="4" id="KW-0804">Transcription</keyword>
<dbReference type="OrthoDB" id="1898716at2759"/>
<dbReference type="Proteomes" id="UP000033483">
    <property type="component" value="Unassembled WGS sequence"/>
</dbReference>
<comment type="caution">
    <text evidence="9">The sequence shown here is derived from an EMBL/GenBank/DDBJ whole genome shotgun (WGS) entry which is preliminary data.</text>
</comment>
<feature type="region of interest" description="Disordered" evidence="7">
    <location>
        <begin position="227"/>
        <end position="268"/>
    </location>
</feature>
<keyword evidence="3" id="KW-0238">DNA-binding</keyword>
<protein>
    <recommendedName>
        <fullName evidence="8">MADS-box domain-containing protein</fullName>
    </recommendedName>
</protein>
<dbReference type="InterPro" id="IPR033896">
    <property type="entry name" value="MEF2-like_N"/>
</dbReference>
<name>A0A0F4ZK21_9PEZI</name>
<dbReference type="GO" id="GO:0005634">
    <property type="term" value="C:nucleus"/>
    <property type="evidence" value="ECO:0007669"/>
    <property type="project" value="UniProtKB-SubCell"/>
</dbReference>
<evidence type="ECO:0000256" key="4">
    <source>
        <dbReference type="ARBA" id="ARBA00023163"/>
    </source>
</evidence>
<feature type="compositionally biased region" description="Polar residues" evidence="7">
    <location>
        <begin position="309"/>
        <end position="329"/>
    </location>
</feature>
<keyword evidence="10" id="KW-1185">Reference proteome</keyword>
<dbReference type="SMART" id="SM00432">
    <property type="entry name" value="MADS"/>
    <property type="match status" value="1"/>
</dbReference>
<dbReference type="InterPro" id="IPR036879">
    <property type="entry name" value="TF_MADSbox_sf"/>
</dbReference>
<feature type="compositionally biased region" description="Polar residues" evidence="7">
    <location>
        <begin position="441"/>
        <end position="467"/>
    </location>
</feature>
<dbReference type="Gene3D" id="3.40.1810.10">
    <property type="entry name" value="Transcription factor, MADS-box"/>
    <property type="match status" value="1"/>
</dbReference>
<evidence type="ECO:0000256" key="1">
    <source>
        <dbReference type="ARBA" id="ARBA00004123"/>
    </source>
</evidence>
<evidence type="ECO:0000256" key="6">
    <source>
        <dbReference type="ARBA" id="ARBA00025805"/>
    </source>
</evidence>
<comment type="similarity">
    <text evidence="6">Belongs to the MEF2 family.</text>
</comment>
<keyword evidence="2" id="KW-0805">Transcription regulation</keyword>
<dbReference type="SUPFAM" id="SSF55455">
    <property type="entry name" value="SRF-like"/>
    <property type="match status" value="1"/>
</dbReference>
<dbReference type="PANTHER" id="PTHR48019">
    <property type="entry name" value="SERUM RESPONSE FACTOR HOMOLOG"/>
    <property type="match status" value="1"/>
</dbReference>
<keyword evidence="5" id="KW-0539">Nucleus</keyword>
<feature type="region of interest" description="Disordered" evidence="7">
    <location>
        <begin position="73"/>
        <end position="110"/>
    </location>
</feature>
<dbReference type="InterPro" id="IPR050142">
    <property type="entry name" value="MADS-box/MEF2_TF"/>
</dbReference>
<comment type="subcellular location">
    <subcellularLocation>
        <location evidence="1">Nucleus</location>
    </subcellularLocation>
</comment>
<feature type="compositionally biased region" description="Pro residues" evidence="7">
    <location>
        <begin position="550"/>
        <end position="561"/>
    </location>
</feature>
<feature type="compositionally biased region" description="Basic and acidic residues" evidence="7">
    <location>
        <begin position="406"/>
        <end position="423"/>
    </location>
</feature>
<evidence type="ECO:0000256" key="2">
    <source>
        <dbReference type="ARBA" id="ARBA00023015"/>
    </source>
</evidence>
<reference evidence="9 10" key="1">
    <citation type="submission" date="2015-03" db="EMBL/GenBank/DDBJ databases">
        <authorList>
            <person name="Radwan O."/>
            <person name="Al-Naeli F.A."/>
            <person name="Rendon G.A."/>
            <person name="Fields C."/>
        </authorList>
    </citation>
    <scope>NUCLEOTIDE SEQUENCE [LARGE SCALE GENOMIC DNA]</scope>
    <source>
        <strain evidence="9">CR-DP1</strain>
    </source>
</reference>
<evidence type="ECO:0000259" key="8">
    <source>
        <dbReference type="PROSITE" id="PS50066"/>
    </source>
</evidence>
<dbReference type="PROSITE" id="PS50066">
    <property type="entry name" value="MADS_BOX_2"/>
    <property type="match status" value="1"/>
</dbReference>
<feature type="region of interest" description="Disordered" evidence="7">
    <location>
        <begin position="622"/>
        <end position="669"/>
    </location>
</feature>
<dbReference type="Pfam" id="PF00319">
    <property type="entry name" value="SRF-TF"/>
    <property type="match status" value="1"/>
</dbReference>
<dbReference type="PRINTS" id="PR00404">
    <property type="entry name" value="MADSDOMAIN"/>
</dbReference>
<dbReference type="InterPro" id="IPR002100">
    <property type="entry name" value="TF_MADSbox"/>
</dbReference>
<proteinExistence type="inferred from homology"/>
<dbReference type="EMBL" id="LAEV01000213">
    <property type="protein sequence ID" value="KKA30877.1"/>
    <property type="molecule type" value="Genomic_DNA"/>
</dbReference>
<dbReference type="CDD" id="cd00265">
    <property type="entry name" value="MADS_MEF2_like"/>
    <property type="match status" value="1"/>
</dbReference>
<dbReference type="GO" id="GO:0000977">
    <property type="term" value="F:RNA polymerase II transcription regulatory region sequence-specific DNA binding"/>
    <property type="evidence" value="ECO:0007669"/>
    <property type="project" value="InterPro"/>
</dbReference>
<dbReference type="GO" id="GO:0046983">
    <property type="term" value="F:protein dimerization activity"/>
    <property type="evidence" value="ECO:0007669"/>
    <property type="project" value="InterPro"/>
</dbReference>
<feature type="compositionally biased region" description="Low complexity" evidence="7">
    <location>
        <begin position="396"/>
        <end position="405"/>
    </location>
</feature>
<evidence type="ECO:0000256" key="5">
    <source>
        <dbReference type="ARBA" id="ARBA00023242"/>
    </source>
</evidence>
<evidence type="ECO:0000313" key="10">
    <source>
        <dbReference type="Proteomes" id="UP000033483"/>
    </source>
</evidence>
<accession>A0A0F4ZK21</accession>
<evidence type="ECO:0000256" key="3">
    <source>
        <dbReference type="ARBA" id="ARBA00023125"/>
    </source>
</evidence>
<evidence type="ECO:0000256" key="7">
    <source>
        <dbReference type="SAM" id="MobiDB-lite"/>
    </source>
</evidence>
<feature type="region of interest" description="Disordered" evidence="7">
    <location>
        <begin position="284"/>
        <end position="379"/>
    </location>
</feature>
<feature type="region of interest" description="Disordered" evidence="7">
    <location>
        <begin position="396"/>
        <end position="584"/>
    </location>
</feature>
<dbReference type="GO" id="GO:0045944">
    <property type="term" value="P:positive regulation of transcription by RNA polymerase II"/>
    <property type="evidence" value="ECO:0007669"/>
    <property type="project" value="InterPro"/>
</dbReference>
<organism evidence="9 10">
    <name type="scientific">Thielaviopsis punctulata</name>
    <dbReference type="NCBI Taxonomy" id="72032"/>
    <lineage>
        <taxon>Eukaryota</taxon>
        <taxon>Fungi</taxon>
        <taxon>Dikarya</taxon>
        <taxon>Ascomycota</taxon>
        <taxon>Pezizomycotina</taxon>
        <taxon>Sordariomycetes</taxon>
        <taxon>Hypocreomycetidae</taxon>
        <taxon>Microascales</taxon>
        <taxon>Ceratocystidaceae</taxon>
        <taxon>Thielaviopsis</taxon>
    </lineage>
</organism>
<feature type="compositionally biased region" description="Acidic residues" evidence="7">
    <location>
        <begin position="89"/>
        <end position="98"/>
    </location>
</feature>